<dbReference type="InterPro" id="IPR055410">
    <property type="entry name" value="Beta-prop_CAF1B_HIR1"/>
</dbReference>
<gene>
    <name evidence="11" type="primary">HIRA</name>
    <name evidence="11" type="ORF">AK812_SmicGene15530</name>
</gene>
<feature type="repeat" description="WD" evidence="7">
    <location>
        <begin position="654"/>
        <end position="690"/>
    </location>
</feature>
<keyword evidence="9" id="KW-0812">Transmembrane</keyword>
<protein>
    <recommendedName>
        <fullName evidence="8">Protein HIRA</fullName>
    </recommendedName>
</protein>
<reference evidence="11 12" key="1">
    <citation type="submission" date="2016-02" db="EMBL/GenBank/DDBJ databases">
        <title>Genome analysis of coral dinoflagellate symbionts highlights evolutionary adaptations to a symbiotic lifestyle.</title>
        <authorList>
            <person name="Aranda M."/>
            <person name="Li Y."/>
            <person name="Liew Y.J."/>
            <person name="Baumgarten S."/>
            <person name="Simakov O."/>
            <person name="Wilson M."/>
            <person name="Piel J."/>
            <person name="Ashoor H."/>
            <person name="Bougouffa S."/>
            <person name="Bajic V.B."/>
            <person name="Ryu T."/>
            <person name="Ravasi T."/>
            <person name="Bayer T."/>
            <person name="Micklem G."/>
            <person name="Kim H."/>
            <person name="Bhak J."/>
            <person name="Lajeunesse T.C."/>
            <person name="Voolstra C.R."/>
        </authorList>
    </citation>
    <scope>NUCLEOTIDE SEQUENCE [LARGE SCALE GENOMIC DNA]</scope>
    <source>
        <strain evidence="11 12">CCMP2467</strain>
    </source>
</reference>
<dbReference type="PROSITE" id="PS50082">
    <property type="entry name" value="WD_REPEATS_2"/>
    <property type="match status" value="2"/>
</dbReference>
<name>A0A1Q9E2V0_SYMMI</name>
<keyword evidence="5 8" id="KW-0156">Chromatin regulator</keyword>
<dbReference type="InterPro" id="IPR001680">
    <property type="entry name" value="WD40_rpt"/>
</dbReference>
<comment type="function">
    <text evidence="8">Required for replication-independent chromatin assembly and for the periodic repression of histone gene transcription during the cell cycle.</text>
</comment>
<keyword evidence="12" id="KW-1185">Reference proteome</keyword>
<dbReference type="OrthoDB" id="417353at2759"/>
<evidence type="ECO:0000256" key="2">
    <source>
        <dbReference type="ARBA" id="ARBA00007306"/>
    </source>
</evidence>
<sequence length="779" mass="85848">MTGTPEAADEEDATKLRRGSDFAEDAYGELCEVEDDEATVRSCPQPFCAYVASAISDVEVKMKYNPCAVLCLVMLPLLTFTTLFCIPVEYVSQIANQFDRLAGEPPLLHPFSYSSSWESVSIPGFKFNFNLTSNSSLLMTNRTYDSAWYLNKSLAFPPYPCIVARATDIFLNASATGCRAWCRRELGPSSGLLHALSPLHWLLVQRSWDFVFSLDYGMCFKAETSAWALTWFPSQFLSWLVASTYGSIAIITFFCKLVACPREFVASGPSPNEMRPNDQAVKPWHEPPFTNDRARSQFQLSRSAIFLLMETAQDLLSIIMFLRFGQPVYAMGMCFFVLCSRLHAGDVFQVGGAGALARSLARGFATKEMYQHFASEVIEGMGGTLIQLYALFVGRYENDAFAILCINVYTSLMVTVPNGFEAWSLLHRDVQEFFDDYYAVQKLRSQTSWLWKFLPSLLAVLIAAVASANAPSEGSRFLNETFVRREVLKAYRIPSTDKERFVAATYFPDVRFDPAPPQPSSSSRRGAKVSLEKLRDVRHGAHAILSVDFAPSSAALDTRGQKAWKLITAGQDGKVKVWSLSMAQPSALPRLLVTMKHEAPVACARWSPDAMMIASCDAEATLMVWAPGPGHGNVEVPAAQPGEVAEYWHRKCFLPGHEGEICDVSWHPNLHPDFTLASCSHDGTIRLWSLPVGELCTVLRLPGESAGYVKGVAFDPLGRYLATMSDGTGAASRPHATLFECPDAVGAGRSADGWRLVPLSQEPWAKPGPLMAAVGPNST</sequence>
<dbReference type="GO" id="GO:0000785">
    <property type="term" value="C:chromatin"/>
    <property type="evidence" value="ECO:0007669"/>
    <property type="project" value="TreeGrafter"/>
</dbReference>
<evidence type="ECO:0000259" key="10">
    <source>
        <dbReference type="Pfam" id="PF24105"/>
    </source>
</evidence>
<keyword evidence="8" id="KW-0804">Transcription</keyword>
<dbReference type="PANTHER" id="PTHR13831:SF0">
    <property type="entry name" value="PROTEIN HIRA"/>
    <property type="match status" value="1"/>
</dbReference>
<evidence type="ECO:0000256" key="4">
    <source>
        <dbReference type="ARBA" id="ARBA00022737"/>
    </source>
</evidence>
<keyword evidence="9" id="KW-1133">Transmembrane helix</keyword>
<evidence type="ECO:0000256" key="3">
    <source>
        <dbReference type="ARBA" id="ARBA00022574"/>
    </source>
</evidence>
<evidence type="ECO:0000313" key="11">
    <source>
        <dbReference type="EMBL" id="OLQ01731.1"/>
    </source>
</evidence>
<organism evidence="11 12">
    <name type="scientific">Symbiodinium microadriaticum</name>
    <name type="common">Dinoflagellate</name>
    <name type="synonym">Zooxanthella microadriatica</name>
    <dbReference type="NCBI Taxonomy" id="2951"/>
    <lineage>
        <taxon>Eukaryota</taxon>
        <taxon>Sar</taxon>
        <taxon>Alveolata</taxon>
        <taxon>Dinophyceae</taxon>
        <taxon>Suessiales</taxon>
        <taxon>Symbiodiniaceae</taxon>
        <taxon>Symbiodinium</taxon>
    </lineage>
</organism>
<keyword evidence="9" id="KW-0472">Membrane</keyword>
<dbReference type="PROSITE" id="PS50294">
    <property type="entry name" value="WD_REPEATS_REGION"/>
    <property type="match status" value="1"/>
</dbReference>
<dbReference type="GO" id="GO:0031491">
    <property type="term" value="F:nucleosome binding"/>
    <property type="evidence" value="ECO:0007669"/>
    <property type="project" value="TreeGrafter"/>
</dbReference>
<keyword evidence="8" id="KW-0678">Repressor</keyword>
<dbReference type="GO" id="GO:0006338">
    <property type="term" value="P:chromatin remodeling"/>
    <property type="evidence" value="ECO:0007669"/>
    <property type="project" value="TreeGrafter"/>
</dbReference>
<dbReference type="SUPFAM" id="SSF50978">
    <property type="entry name" value="WD40 repeat-like"/>
    <property type="match status" value="1"/>
</dbReference>
<feature type="transmembrane region" description="Helical" evidence="9">
    <location>
        <begin position="67"/>
        <end position="90"/>
    </location>
</feature>
<dbReference type="InterPro" id="IPR015943">
    <property type="entry name" value="WD40/YVTN_repeat-like_dom_sf"/>
</dbReference>
<proteinExistence type="inferred from homology"/>
<evidence type="ECO:0000313" key="12">
    <source>
        <dbReference type="Proteomes" id="UP000186817"/>
    </source>
</evidence>
<dbReference type="GO" id="GO:0006351">
    <property type="term" value="P:DNA-templated transcription"/>
    <property type="evidence" value="ECO:0007669"/>
    <property type="project" value="InterPro"/>
</dbReference>
<comment type="similarity">
    <text evidence="2 8">Belongs to the WD repeat HIR1 family.</text>
</comment>
<feature type="repeat" description="WD" evidence="7">
    <location>
        <begin position="594"/>
        <end position="625"/>
    </location>
</feature>
<dbReference type="GO" id="GO:0005634">
    <property type="term" value="C:nucleus"/>
    <property type="evidence" value="ECO:0007669"/>
    <property type="project" value="UniProtKB-SubCell"/>
</dbReference>
<evidence type="ECO:0000256" key="5">
    <source>
        <dbReference type="ARBA" id="ARBA00022853"/>
    </source>
</evidence>
<feature type="domain" description="CAF1B/HIR1 beta-propeller" evidence="10">
    <location>
        <begin position="539"/>
        <end position="725"/>
    </location>
</feature>
<dbReference type="GO" id="GO:0000417">
    <property type="term" value="C:HIR complex"/>
    <property type="evidence" value="ECO:0007669"/>
    <property type="project" value="TreeGrafter"/>
</dbReference>
<evidence type="ECO:0000256" key="6">
    <source>
        <dbReference type="ARBA" id="ARBA00023242"/>
    </source>
</evidence>
<dbReference type="EMBL" id="LSRX01000283">
    <property type="protein sequence ID" value="OLQ01731.1"/>
    <property type="molecule type" value="Genomic_DNA"/>
</dbReference>
<keyword evidence="8" id="KW-0805">Transcription regulation</keyword>
<comment type="caution">
    <text evidence="11">The sequence shown here is derived from an EMBL/GenBank/DDBJ whole genome shotgun (WGS) entry which is preliminary data.</text>
</comment>
<keyword evidence="6 8" id="KW-0539">Nucleus</keyword>
<evidence type="ECO:0000256" key="8">
    <source>
        <dbReference type="RuleBase" id="RU364014"/>
    </source>
</evidence>
<dbReference type="Pfam" id="PF24105">
    <property type="entry name" value="Beta-prop_CAF1B_HIR1"/>
    <property type="match status" value="1"/>
</dbReference>
<evidence type="ECO:0000256" key="7">
    <source>
        <dbReference type="PROSITE-ProRule" id="PRU00221"/>
    </source>
</evidence>
<dbReference type="AlphaFoldDB" id="A0A1Q9E2V0"/>
<comment type="subcellular location">
    <subcellularLocation>
        <location evidence="1 8">Nucleus</location>
    </subcellularLocation>
</comment>
<dbReference type="InterPro" id="IPR031120">
    <property type="entry name" value="HIR1-like"/>
</dbReference>
<accession>A0A1Q9E2V0</accession>
<dbReference type="SMART" id="SM00320">
    <property type="entry name" value="WD40"/>
    <property type="match status" value="4"/>
</dbReference>
<dbReference type="Proteomes" id="UP000186817">
    <property type="component" value="Unassembled WGS sequence"/>
</dbReference>
<keyword evidence="4 8" id="KW-0677">Repeat</keyword>
<evidence type="ECO:0000256" key="1">
    <source>
        <dbReference type="ARBA" id="ARBA00004123"/>
    </source>
</evidence>
<evidence type="ECO:0000256" key="9">
    <source>
        <dbReference type="SAM" id="Phobius"/>
    </source>
</evidence>
<keyword evidence="3 7" id="KW-0853">WD repeat</keyword>
<dbReference type="PANTHER" id="PTHR13831">
    <property type="entry name" value="MEMBER OF THE HIR1 FAMILY OF WD-REPEAT PROTEINS"/>
    <property type="match status" value="1"/>
</dbReference>
<dbReference type="Gene3D" id="2.130.10.10">
    <property type="entry name" value="YVTN repeat-like/Quinoprotein amine dehydrogenase"/>
    <property type="match status" value="2"/>
</dbReference>
<dbReference type="InterPro" id="IPR036322">
    <property type="entry name" value="WD40_repeat_dom_sf"/>
</dbReference>